<sequence length="233" mass="25617">MNPLAKFIAWCLDLVFPQTCVSCRQEGEYLCESCRGRLAPQVPSCPVCSRRNFTGILCASCAETAGLRRFLAPFSYRDPLARDLVHAFKYEGARELAPLLAGEIAGCLAAYAIRPIASSLLVPIPLSRARLRERGFNQSELLASELAKRLGLPVARALRRRRDTASQIEMTSYKERRRNVSDAFRVRDPDAVRNRPVILVDDVSTSGATLAEAARALRAAGARTVWAVVIAKG</sequence>
<dbReference type="Pfam" id="PF18912">
    <property type="entry name" value="DZR_2"/>
    <property type="match status" value="1"/>
</dbReference>
<feature type="domain" description="Double zinc ribbon" evidence="3">
    <location>
        <begin position="12"/>
        <end position="62"/>
    </location>
</feature>
<protein>
    <recommendedName>
        <fullName evidence="6">Phosphoribosyltransferase domain-containing protein</fullName>
    </recommendedName>
</protein>
<proteinExistence type="inferred from homology"/>
<dbReference type="STRING" id="1802280.A3B37_01670"/>
<evidence type="ECO:0008006" key="6">
    <source>
        <dbReference type="Google" id="ProtNLM"/>
    </source>
</evidence>
<evidence type="ECO:0000259" key="3">
    <source>
        <dbReference type="Pfam" id="PF18912"/>
    </source>
</evidence>
<dbReference type="EMBL" id="MHQS01000017">
    <property type="protein sequence ID" value="OHA08394.1"/>
    <property type="molecule type" value="Genomic_DNA"/>
</dbReference>
<evidence type="ECO:0000259" key="2">
    <source>
        <dbReference type="Pfam" id="PF00156"/>
    </source>
</evidence>
<dbReference type="Gene3D" id="3.40.50.2020">
    <property type="match status" value="1"/>
</dbReference>
<dbReference type="InterPro" id="IPR029057">
    <property type="entry name" value="PRTase-like"/>
</dbReference>
<evidence type="ECO:0000313" key="4">
    <source>
        <dbReference type="EMBL" id="OHA08394.1"/>
    </source>
</evidence>
<dbReference type="Pfam" id="PF00156">
    <property type="entry name" value="Pribosyltran"/>
    <property type="match status" value="1"/>
</dbReference>
<accession>A0A1G2LA20</accession>
<reference evidence="4 5" key="1">
    <citation type="journal article" date="2016" name="Nat. Commun.">
        <title>Thousands of microbial genomes shed light on interconnected biogeochemical processes in an aquifer system.</title>
        <authorList>
            <person name="Anantharaman K."/>
            <person name="Brown C.T."/>
            <person name="Hug L.A."/>
            <person name="Sharon I."/>
            <person name="Castelle C.J."/>
            <person name="Probst A.J."/>
            <person name="Thomas B.C."/>
            <person name="Singh A."/>
            <person name="Wilkins M.J."/>
            <person name="Karaoz U."/>
            <person name="Brodie E.L."/>
            <person name="Williams K.H."/>
            <person name="Hubbard S.S."/>
            <person name="Banfield J.F."/>
        </authorList>
    </citation>
    <scope>NUCLEOTIDE SEQUENCE [LARGE SCALE GENOMIC DNA]</scope>
</reference>
<dbReference type="Proteomes" id="UP000176705">
    <property type="component" value="Unassembled WGS sequence"/>
</dbReference>
<dbReference type="CDD" id="cd06223">
    <property type="entry name" value="PRTases_typeI"/>
    <property type="match status" value="1"/>
</dbReference>
<gene>
    <name evidence="4" type="ORF">A3B37_01670</name>
</gene>
<name>A0A1G2LA20_9BACT</name>
<dbReference type="SUPFAM" id="SSF53271">
    <property type="entry name" value="PRTase-like"/>
    <property type="match status" value="1"/>
</dbReference>
<dbReference type="PANTHER" id="PTHR47505">
    <property type="entry name" value="DNA UTILIZATION PROTEIN YHGH"/>
    <property type="match status" value="1"/>
</dbReference>
<dbReference type="AlphaFoldDB" id="A0A1G2LA20"/>
<organism evidence="4 5">
    <name type="scientific">Candidatus Sungbacteria bacterium RIFCSPLOWO2_01_FULL_59_16</name>
    <dbReference type="NCBI Taxonomy" id="1802280"/>
    <lineage>
        <taxon>Bacteria</taxon>
        <taxon>Candidatus Sungiibacteriota</taxon>
    </lineage>
</organism>
<dbReference type="InterPro" id="IPR000836">
    <property type="entry name" value="PRTase_dom"/>
</dbReference>
<evidence type="ECO:0000313" key="5">
    <source>
        <dbReference type="Proteomes" id="UP000176705"/>
    </source>
</evidence>
<dbReference type="InterPro" id="IPR051910">
    <property type="entry name" value="ComF/GntX_DNA_util-trans"/>
</dbReference>
<dbReference type="PANTHER" id="PTHR47505:SF1">
    <property type="entry name" value="DNA UTILIZATION PROTEIN YHGH"/>
    <property type="match status" value="1"/>
</dbReference>
<comment type="similarity">
    <text evidence="1">Belongs to the ComF/GntX family.</text>
</comment>
<comment type="caution">
    <text evidence="4">The sequence shown here is derived from an EMBL/GenBank/DDBJ whole genome shotgun (WGS) entry which is preliminary data.</text>
</comment>
<evidence type="ECO:0000256" key="1">
    <source>
        <dbReference type="ARBA" id="ARBA00008007"/>
    </source>
</evidence>
<dbReference type="InterPro" id="IPR044005">
    <property type="entry name" value="DZR_2"/>
</dbReference>
<feature type="domain" description="Phosphoribosyltransferase" evidence="2">
    <location>
        <begin position="139"/>
        <end position="231"/>
    </location>
</feature>